<gene>
    <name evidence="1" type="ORF">BAOM_2484</name>
</gene>
<protein>
    <submittedName>
        <fullName evidence="1">Uncharacterized protein</fullName>
    </submittedName>
</protein>
<dbReference type="RefSeq" id="WP_127760410.1">
    <property type="nucleotide sequence ID" value="NZ_CP026095.1"/>
</dbReference>
<dbReference type="Proteomes" id="UP000283095">
    <property type="component" value="Chromosome"/>
</dbReference>
<dbReference type="EMBL" id="CP026095">
    <property type="protein sequence ID" value="AZV43093.1"/>
    <property type="molecule type" value="Genomic_DNA"/>
</dbReference>
<name>A0A3Q9RMR9_9BACI</name>
<organism evidence="1 2">
    <name type="scientific">Peribacillus asahii</name>
    <dbReference type="NCBI Taxonomy" id="228899"/>
    <lineage>
        <taxon>Bacteria</taxon>
        <taxon>Bacillati</taxon>
        <taxon>Bacillota</taxon>
        <taxon>Bacilli</taxon>
        <taxon>Bacillales</taxon>
        <taxon>Bacillaceae</taxon>
        <taxon>Peribacillus</taxon>
    </lineage>
</organism>
<dbReference type="KEGG" id="pasa:BAOM_2484"/>
<accession>A0A3Q9RMR9</accession>
<evidence type="ECO:0000313" key="1">
    <source>
        <dbReference type="EMBL" id="AZV43093.1"/>
    </source>
</evidence>
<dbReference type="OrthoDB" id="2652375at2"/>
<evidence type="ECO:0000313" key="2">
    <source>
        <dbReference type="Proteomes" id="UP000283095"/>
    </source>
</evidence>
<dbReference type="AlphaFoldDB" id="A0A3Q9RMR9"/>
<sequence length="132" mass="15578">MDKTEELLKNFGLVPKIDFVDRIRNLLKEEIENKSSEDNEYLKTLCIQLFALGCVDDTLLIWRAKEKDFDTHCYIDVQLLCGAGLEKTLGYLKKIDTLEAKKELSYLRKCKEDFEDFNVEEVLNFYKKYYGI</sequence>
<proteinExistence type="predicted"/>
<reference evidence="1 2" key="1">
    <citation type="submission" date="2018-01" db="EMBL/GenBank/DDBJ databases">
        <title>Bacillus asahii Genome sequencing and assembly.</title>
        <authorList>
            <person name="Jiang H."/>
            <person name="Feng Y."/>
            <person name="Zhao F."/>
            <person name="Lin X."/>
        </authorList>
    </citation>
    <scope>NUCLEOTIDE SEQUENCE [LARGE SCALE GENOMIC DNA]</scope>
    <source>
        <strain evidence="1 2">OM18</strain>
    </source>
</reference>